<protein>
    <submittedName>
        <fullName evidence="4">S9 family peptidase</fullName>
    </submittedName>
</protein>
<dbReference type="InterPro" id="IPR029058">
    <property type="entry name" value="AB_hydrolase_fold"/>
</dbReference>
<dbReference type="GO" id="GO:0006508">
    <property type="term" value="P:proteolysis"/>
    <property type="evidence" value="ECO:0007669"/>
    <property type="project" value="InterPro"/>
</dbReference>
<dbReference type="Proteomes" id="UP000515728">
    <property type="component" value="Chromosome"/>
</dbReference>
<dbReference type="RefSeq" id="WP_185718818.1">
    <property type="nucleotide sequence ID" value="NZ_BAAAWI010000001.1"/>
</dbReference>
<keyword evidence="1" id="KW-0378">Hydrolase</keyword>
<gene>
    <name evidence="4" type="ORF">H6H00_29080</name>
</gene>
<dbReference type="Gene3D" id="3.40.50.1820">
    <property type="entry name" value="alpha/beta hydrolase"/>
    <property type="match status" value="1"/>
</dbReference>
<dbReference type="GO" id="GO:0004252">
    <property type="term" value="F:serine-type endopeptidase activity"/>
    <property type="evidence" value="ECO:0007669"/>
    <property type="project" value="TreeGrafter"/>
</dbReference>
<dbReference type="Pfam" id="PF00326">
    <property type="entry name" value="Peptidase_S9"/>
    <property type="match status" value="1"/>
</dbReference>
<dbReference type="KEGG" id="ppel:H6H00_29080"/>
<evidence type="ECO:0000259" key="3">
    <source>
        <dbReference type="Pfam" id="PF00326"/>
    </source>
</evidence>
<organism evidence="4 5">
    <name type="scientific">Pseudonocardia petroleophila</name>
    <dbReference type="NCBI Taxonomy" id="37331"/>
    <lineage>
        <taxon>Bacteria</taxon>
        <taxon>Bacillati</taxon>
        <taxon>Actinomycetota</taxon>
        <taxon>Actinomycetes</taxon>
        <taxon>Pseudonocardiales</taxon>
        <taxon>Pseudonocardiaceae</taxon>
        <taxon>Pseudonocardia</taxon>
    </lineage>
</organism>
<dbReference type="PANTHER" id="PTHR42776">
    <property type="entry name" value="SERINE PEPTIDASE S9 FAMILY MEMBER"/>
    <property type="match status" value="1"/>
</dbReference>
<dbReference type="Gene3D" id="2.120.10.30">
    <property type="entry name" value="TolB, C-terminal domain"/>
    <property type="match status" value="1"/>
</dbReference>
<feature type="region of interest" description="Disordered" evidence="2">
    <location>
        <begin position="636"/>
        <end position="657"/>
    </location>
</feature>
<sequence>MTVADTAPDTQPRLVEIEEFFADPAFVVPTISPDGIRIAYVAPHLGRRNVWVRGVDQTHDDAIPVTHDTRRGITTYHWTDDPRWLLYLQDTDGDEDFHLYRVDLDDPSAPAVDLTPMGPGSRVFGVETLSSAPGTVLATMNPDVGRIDVHRVDVATGEVVLHHHETDPLAATLLDRRGVPAFLIVTEEDGTVAVSGIDRTTGNPRLLRRMGGAEYPLSVQPQLVTPDGDGLLVGSFRDGDDLQLVRIDRETGEETVVAAVEGRSLDVMGILAPGILPPAVYLHPGTGQAIAARFVDDRPHIEVLDPDFAPVYAELATLSDGVLGTVSSDMSGRRWIVTFIHDREPGVSWFYDHATGERRRLFQPYPDLDPADMAPMRAVQFPARDGLELPGYLTLPVGVEPRNLPTVLLVHGGPWVQDFWGYNPEVQMLANRGYAVLQVNYRGSLGYGRRHLTAAVGEYGRAMQDDLDDGIDWAVAQGYTDPGRVGISGVSYGGYAVLRAITVTPDRFAAAVDYVGVSDLVAALRALPPFTRRYNANSWYRYLGDPDVPEQEAELIARSPITMVDRIRTPLLVAQGANDVRVPQAQSDRIVASLRERGVPVEYLLAGDEGHGFENESNRLRLYRAIEHHFAEHLGGRHAARSDDERRTADRRVRARP</sequence>
<dbReference type="PANTHER" id="PTHR42776:SF27">
    <property type="entry name" value="DIPEPTIDYL PEPTIDASE FAMILY MEMBER 6"/>
    <property type="match status" value="1"/>
</dbReference>
<evidence type="ECO:0000256" key="2">
    <source>
        <dbReference type="SAM" id="MobiDB-lite"/>
    </source>
</evidence>
<feature type="domain" description="Peptidase S9 prolyl oligopeptidase catalytic" evidence="3">
    <location>
        <begin position="421"/>
        <end position="636"/>
    </location>
</feature>
<name>A0A7G7MH06_9PSEU</name>
<dbReference type="AlphaFoldDB" id="A0A7G7MH06"/>
<dbReference type="EMBL" id="CP060131">
    <property type="protein sequence ID" value="QNG52067.1"/>
    <property type="molecule type" value="Genomic_DNA"/>
</dbReference>
<proteinExistence type="predicted"/>
<dbReference type="SUPFAM" id="SSF82171">
    <property type="entry name" value="DPP6 N-terminal domain-like"/>
    <property type="match status" value="1"/>
</dbReference>
<evidence type="ECO:0000256" key="1">
    <source>
        <dbReference type="ARBA" id="ARBA00022801"/>
    </source>
</evidence>
<accession>A0A7G7MH06</accession>
<dbReference type="InterPro" id="IPR001375">
    <property type="entry name" value="Peptidase_S9_cat"/>
</dbReference>
<dbReference type="SUPFAM" id="SSF53474">
    <property type="entry name" value="alpha/beta-Hydrolases"/>
    <property type="match status" value="1"/>
</dbReference>
<evidence type="ECO:0000313" key="4">
    <source>
        <dbReference type="EMBL" id="QNG52067.1"/>
    </source>
</evidence>
<keyword evidence="5" id="KW-1185">Reference proteome</keyword>
<evidence type="ECO:0000313" key="5">
    <source>
        <dbReference type="Proteomes" id="UP000515728"/>
    </source>
</evidence>
<reference evidence="4 5" key="1">
    <citation type="submission" date="2020-08" db="EMBL/GenBank/DDBJ databases">
        <authorList>
            <person name="Mo P."/>
        </authorList>
    </citation>
    <scope>NUCLEOTIDE SEQUENCE [LARGE SCALE GENOMIC DNA]</scope>
    <source>
        <strain evidence="4 5">CGMCC 4.1532</strain>
    </source>
</reference>
<dbReference type="InterPro" id="IPR011042">
    <property type="entry name" value="6-blade_b-propeller_TolB-like"/>
</dbReference>